<sequence length="109" mass="11667">MSYSGPDRVSNWPWVGSQCPKQVGQEFRCRAAYFYNDGGEGLGMLLALPHGMTRGGITTNRPLAAPTTDPLPCSSDGATGEHMGHVTSTVSVRESTHRLSQLTAAIMET</sequence>
<name>A0A7R8VLK2_TIMDO</name>
<feature type="region of interest" description="Disordered" evidence="1">
    <location>
        <begin position="58"/>
        <end position="83"/>
    </location>
</feature>
<proteinExistence type="predicted"/>
<organism evidence="2">
    <name type="scientific">Timema douglasi</name>
    <name type="common">Walking stick</name>
    <dbReference type="NCBI Taxonomy" id="61478"/>
    <lineage>
        <taxon>Eukaryota</taxon>
        <taxon>Metazoa</taxon>
        <taxon>Ecdysozoa</taxon>
        <taxon>Arthropoda</taxon>
        <taxon>Hexapoda</taxon>
        <taxon>Insecta</taxon>
        <taxon>Pterygota</taxon>
        <taxon>Neoptera</taxon>
        <taxon>Polyneoptera</taxon>
        <taxon>Phasmatodea</taxon>
        <taxon>Timematodea</taxon>
        <taxon>Timematoidea</taxon>
        <taxon>Timematidae</taxon>
        <taxon>Timema</taxon>
    </lineage>
</organism>
<evidence type="ECO:0000313" key="2">
    <source>
        <dbReference type="EMBL" id="CAD7200770.1"/>
    </source>
</evidence>
<evidence type="ECO:0000256" key="1">
    <source>
        <dbReference type="SAM" id="MobiDB-lite"/>
    </source>
</evidence>
<dbReference type="AlphaFoldDB" id="A0A7R8VLK2"/>
<gene>
    <name evidence="2" type="ORF">TDIB3V08_LOCUS6982</name>
</gene>
<accession>A0A7R8VLK2</accession>
<dbReference type="EMBL" id="OA567759">
    <property type="protein sequence ID" value="CAD7200770.1"/>
    <property type="molecule type" value="Genomic_DNA"/>
</dbReference>
<protein>
    <submittedName>
        <fullName evidence="2">Uncharacterized protein</fullName>
    </submittedName>
</protein>
<reference evidence="2" key="1">
    <citation type="submission" date="2020-11" db="EMBL/GenBank/DDBJ databases">
        <authorList>
            <person name="Tran Van P."/>
        </authorList>
    </citation>
    <scope>NUCLEOTIDE SEQUENCE</scope>
</reference>